<dbReference type="AlphaFoldDB" id="A0A9P4KHN2"/>
<dbReference type="Proteomes" id="UP000800093">
    <property type="component" value="Unassembled WGS sequence"/>
</dbReference>
<evidence type="ECO:0000256" key="1">
    <source>
        <dbReference type="SAM" id="Phobius"/>
    </source>
</evidence>
<sequence length="146" mass="16093">MHYYWKSPPPSVCRRARYPPSCLSCPVRPSLSRLETAFHMIPRRCGRQSAEADTTRQGGPSALVGVARAALGGRMRVYLLHAVCMFLGMYGCMCCACACACTCACACRTRRRHLFTFDAASMLDATRAARENSRIIAHLHDPAPLP</sequence>
<comment type="caution">
    <text evidence="2">The sequence shown here is derived from an EMBL/GenBank/DDBJ whole genome shotgun (WGS) entry which is preliminary data.</text>
</comment>
<keyword evidence="1" id="KW-0472">Membrane</keyword>
<keyword evidence="3" id="KW-1185">Reference proteome</keyword>
<accession>A0A9P4KHN2</accession>
<proteinExistence type="predicted"/>
<evidence type="ECO:0000313" key="2">
    <source>
        <dbReference type="EMBL" id="KAF2268820.1"/>
    </source>
</evidence>
<organism evidence="2 3">
    <name type="scientific">Lojkania enalia</name>
    <dbReference type="NCBI Taxonomy" id="147567"/>
    <lineage>
        <taxon>Eukaryota</taxon>
        <taxon>Fungi</taxon>
        <taxon>Dikarya</taxon>
        <taxon>Ascomycota</taxon>
        <taxon>Pezizomycotina</taxon>
        <taxon>Dothideomycetes</taxon>
        <taxon>Pleosporomycetidae</taxon>
        <taxon>Pleosporales</taxon>
        <taxon>Pleosporales incertae sedis</taxon>
        <taxon>Lojkania</taxon>
    </lineage>
</organism>
<reference evidence="3" key="1">
    <citation type="journal article" date="2020" name="Stud. Mycol.">
        <title>101 Dothideomycetes genomes: A test case for predicting lifestyles and emergence of pathogens.</title>
        <authorList>
            <person name="Haridas S."/>
            <person name="Albert R."/>
            <person name="Binder M."/>
            <person name="Bloem J."/>
            <person name="LaButti K."/>
            <person name="Salamov A."/>
            <person name="Andreopoulos B."/>
            <person name="Baker S."/>
            <person name="Barry K."/>
            <person name="Bills G."/>
            <person name="Bluhm B."/>
            <person name="Cannon C."/>
            <person name="Castanera R."/>
            <person name="Culley D."/>
            <person name="Daum C."/>
            <person name="Ezra D."/>
            <person name="Gonzalez J."/>
            <person name="Henrissat B."/>
            <person name="Kuo A."/>
            <person name="Liang C."/>
            <person name="Lipzen A."/>
            <person name="Lutzoni F."/>
            <person name="Magnuson J."/>
            <person name="Mondo S."/>
            <person name="Nolan M."/>
            <person name="Ohm R."/>
            <person name="Pangilinan J."/>
            <person name="Park H.-J."/>
            <person name="Ramirez L."/>
            <person name="Alfaro M."/>
            <person name="Sun H."/>
            <person name="Tritt A."/>
            <person name="Yoshinaga Y."/>
            <person name="Zwiers L.-H."/>
            <person name="Turgeon B."/>
            <person name="Goodwin S."/>
            <person name="Spatafora J."/>
            <person name="Crous P."/>
            <person name="Grigoriev I."/>
        </authorList>
    </citation>
    <scope>NUCLEOTIDE SEQUENCE [LARGE SCALE GENOMIC DNA]</scope>
    <source>
        <strain evidence="3">CBS 304.66</strain>
    </source>
</reference>
<keyword evidence="1" id="KW-1133">Transmembrane helix</keyword>
<dbReference type="EMBL" id="ML986585">
    <property type="protein sequence ID" value="KAF2268820.1"/>
    <property type="molecule type" value="Genomic_DNA"/>
</dbReference>
<protein>
    <submittedName>
        <fullName evidence="2">Uncharacterized protein</fullName>
    </submittedName>
</protein>
<evidence type="ECO:0000313" key="3">
    <source>
        <dbReference type="Proteomes" id="UP000800093"/>
    </source>
</evidence>
<name>A0A9P4KHN2_9PLEO</name>
<gene>
    <name evidence="2" type="ORF">CC78DRAFT_354143</name>
</gene>
<keyword evidence="1" id="KW-0812">Transmembrane</keyword>
<feature type="transmembrane region" description="Helical" evidence="1">
    <location>
        <begin position="78"/>
        <end position="107"/>
    </location>
</feature>